<dbReference type="InterPro" id="IPR007627">
    <property type="entry name" value="RNA_pol_sigma70_r2"/>
</dbReference>
<feature type="domain" description="RNA polymerase sigma factor 70 region 4 type 2" evidence="6">
    <location>
        <begin position="111"/>
        <end position="163"/>
    </location>
</feature>
<name>A0A517SUB5_9BACT</name>
<evidence type="ECO:0000256" key="3">
    <source>
        <dbReference type="ARBA" id="ARBA00023082"/>
    </source>
</evidence>
<comment type="similarity">
    <text evidence="1">Belongs to the sigma-70 factor family. ECF subfamily.</text>
</comment>
<dbReference type="InterPro" id="IPR013325">
    <property type="entry name" value="RNA_pol_sigma_r2"/>
</dbReference>
<evidence type="ECO:0000256" key="2">
    <source>
        <dbReference type="ARBA" id="ARBA00023015"/>
    </source>
</evidence>
<dbReference type="InterPro" id="IPR013324">
    <property type="entry name" value="RNA_pol_sigma_r3/r4-like"/>
</dbReference>
<feature type="domain" description="RNA polymerase sigma-70 region 2" evidence="5">
    <location>
        <begin position="10"/>
        <end position="75"/>
    </location>
</feature>
<keyword evidence="8" id="KW-1185">Reference proteome</keyword>
<dbReference type="OrthoDB" id="9797134at2"/>
<accession>A0A517SUB5</accession>
<proteinExistence type="inferred from homology"/>
<dbReference type="SUPFAM" id="SSF88659">
    <property type="entry name" value="Sigma3 and sigma4 domains of RNA polymerase sigma factors"/>
    <property type="match status" value="1"/>
</dbReference>
<dbReference type="EMBL" id="CP036272">
    <property type="protein sequence ID" value="QDT59724.1"/>
    <property type="molecule type" value="Genomic_DNA"/>
</dbReference>
<dbReference type="Proteomes" id="UP000315003">
    <property type="component" value="Chromosome"/>
</dbReference>
<dbReference type="InterPro" id="IPR036388">
    <property type="entry name" value="WH-like_DNA-bd_sf"/>
</dbReference>
<dbReference type="PANTHER" id="PTHR43133:SF51">
    <property type="entry name" value="RNA POLYMERASE SIGMA FACTOR"/>
    <property type="match status" value="1"/>
</dbReference>
<dbReference type="GO" id="GO:0006352">
    <property type="term" value="P:DNA-templated transcription initiation"/>
    <property type="evidence" value="ECO:0007669"/>
    <property type="project" value="InterPro"/>
</dbReference>
<gene>
    <name evidence="7" type="ORF">SV7mr_22330</name>
</gene>
<dbReference type="InterPro" id="IPR014284">
    <property type="entry name" value="RNA_pol_sigma-70_dom"/>
</dbReference>
<keyword evidence="3" id="KW-0731">Sigma factor</keyword>
<dbReference type="InterPro" id="IPR013249">
    <property type="entry name" value="RNA_pol_sigma70_r4_t2"/>
</dbReference>
<dbReference type="Gene3D" id="1.10.1740.10">
    <property type="match status" value="1"/>
</dbReference>
<evidence type="ECO:0000259" key="5">
    <source>
        <dbReference type="Pfam" id="PF04542"/>
    </source>
</evidence>
<reference evidence="7 8" key="1">
    <citation type="submission" date="2019-02" db="EMBL/GenBank/DDBJ databases">
        <title>Deep-cultivation of Planctomycetes and their phenomic and genomic characterization uncovers novel biology.</title>
        <authorList>
            <person name="Wiegand S."/>
            <person name="Jogler M."/>
            <person name="Boedeker C."/>
            <person name="Pinto D."/>
            <person name="Vollmers J."/>
            <person name="Rivas-Marin E."/>
            <person name="Kohn T."/>
            <person name="Peeters S.H."/>
            <person name="Heuer A."/>
            <person name="Rast P."/>
            <person name="Oberbeckmann S."/>
            <person name="Bunk B."/>
            <person name="Jeske O."/>
            <person name="Meyerdierks A."/>
            <person name="Storesund J.E."/>
            <person name="Kallscheuer N."/>
            <person name="Luecker S."/>
            <person name="Lage O.M."/>
            <person name="Pohl T."/>
            <person name="Merkel B.J."/>
            <person name="Hornburger P."/>
            <person name="Mueller R.-W."/>
            <person name="Bruemmer F."/>
            <person name="Labrenz M."/>
            <person name="Spormann A.M."/>
            <person name="Op den Camp H."/>
            <person name="Overmann J."/>
            <person name="Amann R."/>
            <person name="Jetten M.S.M."/>
            <person name="Mascher T."/>
            <person name="Medema M.H."/>
            <person name="Devos D.P."/>
            <person name="Kaster A.-K."/>
            <person name="Ovreas L."/>
            <person name="Rohde M."/>
            <person name="Galperin M.Y."/>
            <person name="Jogler C."/>
        </authorList>
    </citation>
    <scope>NUCLEOTIDE SEQUENCE [LARGE SCALE GENOMIC DNA]</scope>
    <source>
        <strain evidence="7 8">SV_7m_r</strain>
    </source>
</reference>
<dbReference type="NCBIfam" id="TIGR02937">
    <property type="entry name" value="sigma70-ECF"/>
    <property type="match status" value="1"/>
</dbReference>
<keyword evidence="2" id="KW-0805">Transcription regulation</keyword>
<dbReference type="Pfam" id="PF08281">
    <property type="entry name" value="Sigma70_r4_2"/>
    <property type="match status" value="1"/>
</dbReference>
<dbReference type="Pfam" id="PF04542">
    <property type="entry name" value="Sigma70_r2"/>
    <property type="match status" value="1"/>
</dbReference>
<evidence type="ECO:0000259" key="6">
    <source>
        <dbReference type="Pfam" id="PF08281"/>
    </source>
</evidence>
<dbReference type="GO" id="GO:0003677">
    <property type="term" value="F:DNA binding"/>
    <property type="evidence" value="ECO:0007669"/>
    <property type="project" value="InterPro"/>
</dbReference>
<dbReference type="GO" id="GO:0016987">
    <property type="term" value="F:sigma factor activity"/>
    <property type="evidence" value="ECO:0007669"/>
    <property type="project" value="UniProtKB-KW"/>
</dbReference>
<sequence length="178" mass="20305">MDEKPLIQQYMQLRSEFMGYLYAMTRDAELAEEIYQNAAVVVIEKADQPEVIRNFRAWAKEVVRRQALHAIRARATAERHGRSMSPELLEAIADVFVHDESDAGVVFDETLALKQCLGGLSKDKRELVALRYERDSSFEQISKQLSSTPTAIQRALSRIRKQLHGCVQKRMQLAEGTP</sequence>
<evidence type="ECO:0000256" key="1">
    <source>
        <dbReference type="ARBA" id="ARBA00010641"/>
    </source>
</evidence>
<evidence type="ECO:0000313" key="7">
    <source>
        <dbReference type="EMBL" id="QDT59724.1"/>
    </source>
</evidence>
<dbReference type="Gene3D" id="1.10.10.10">
    <property type="entry name" value="Winged helix-like DNA-binding domain superfamily/Winged helix DNA-binding domain"/>
    <property type="match status" value="1"/>
</dbReference>
<dbReference type="AlphaFoldDB" id="A0A517SUB5"/>
<dbReference type="PANTHER" id="PTHR43133">
    <property type="entry name" value="RNA POLYMERASE ECF-TYPE SIGMA FACTO"/>
    <property type="match status" value="1"/>
</dbReference>
<evidence type="ECO:0000256" key="4">
    <source>
        <dbReference type="ARBA" id="ARBA00023163"/>
    </source>
</evidence>
<dbReference type="RefSeq" id="WP_145271783.1">
    <property type="nucleotide sequence ID" value="NZ_CP036272.1"/>
</dbReference>
<keyword evidence="4" id="KW-0804">Transcription</keyword>
<protein>
    <submittedName>
        <fullName evidence="7">RNA polymerase sigma factor</fullName>
    </submittedName>
</protein>
<evidence type="ECO:0000313" key="8">
    <source>
        <dbReference type="Proteomes" id="UP000315003"/>
    </source>
</evidence>
<organism evidence="7 8">
    <name type="scientific">Stieleria bergensis</name>
    <dbReference type="NCBI Taxonomy" id="2528025"/>
    <lineage>
        <taxon>Bacteria</taxon>
        <taxon>Pseudomonadati</taxon>
        <taxon>Planctomycetota</taxon>
        <taxon>Planctomycetia</taxon>
        <taxon>Pirellulales</taxon>
        <taxon>Pirellulaceae</taxon>
        <taxon>Stieleria</taxon>
    </lineage>
</organism>
<dbReference type="InterPro" id="IPR039425">
    <property type="entry name" value="RNA_pol_sigma-70-like"/>
</dbReference>
<dbReference type="SUPFAM" id="SSF88946">
    <property type="entry name" value="Sigma2 domain of RNA polymerase sigma factors"/>
    <property type="match status" value="1"/>
</dbReference>